<dbReference type="InterPro" id="IPR004709">
    <property type="entry name" value="NaH_exchanger"/>
</dbReference>
<evidence type="ECO:0000313" key="12">
    <source>
        <dbReference type="EMBL" id="KAL5105460.1"/>
    </source>
</evidence>
<feature type="domain" description="Cation/H+ exchanger transmembrane" evidence="11">
    <location>
        <begin position="42"/>
        <end position="173"/>
    </location>
</feature>
<keyword evidence="6" id="KW-0406">Ion transport</keyword>
<feature type="region of interest" description="Disordered" evidence="9">
    <location>
        <begin position="389"/>
        <end position="465"/>
    </location>
</feature>
<feature type="transmembrane region" description="Helical" evidence="10">
    <location>
        <begin position="23"/>
        <end position="42"/>
    </location>
</feature>
<dbReference type="InterPro" id="IPR018422">
    <property type="entry name" value="Cation/H_exchanger_CPA1"/>
</dbReference>
<dbReference type="PANTHER" id="PTHR10110:SF126">
    <property type="entry name" value="NA(+)_H(+) EXCHANGER PROTEIN 7"/>
    <property type="match status" value="1"/>
</dbReference>
<dbReference type="Proteomes" id="UP001651158">
    <property type="component" value="Unassembled WGS sequence"/>
</dbReference>
<gene>
    <name evidence="12" type="ORF">TcWFU_004858</name>
</gene>
<comment type="subcellular location">
    <subcellularLocation>
        <location evidence="1">Membrane</location>
        <topology evidence="1">Multi-pass membrane protein</topology>
    </subcellularLocation>
</comment>
<evidence type="ECO:0000256" key="3">
    <source>
        <dbReference type="ARBA" id="ARBA00022692"/>
    </source>
</evidence>
<keyword evidence="4 10" id="KW-1133">Transmembrane helix</keyword>
<evidence type="ECO:0000256" key="9">
    <source>
        <dbReference type="SAM" id="MobiDB-lite"/>
    </source>
</evidence>
<comment type="caution">
    <text evidence="12">The sequence shown here is derived from an EMBL/GenBank/DDBJ whole genome shotgun (WGS) entry which is preliminary data.</text>
</comment>
<keyword evidence="5" id="KW-0915">Sodium</keyword>
<evidence type="ECO:0000259" key="11">
    <source>
        <dbReference type="Pfam" id="PF00999"/>
    </source>
</evidence>
<reference evidence="12 13" key="1">
    <citation type="journal article" date="2022" name="Front. Cell. Infect. Microbiol.">
        <title>The Genomes of Two Strains of Taenia crassiceps the Animal Model for the Study of Human Cysticercosis.</title>
        <authorList>
            <person name="Bobes R.J."/>
            <person name="Estrada K."/>
            <person name="Rios-Valencia D.G."/>
            <person name="Calderon-Gallegos A."/>
            <person name="de la Torre P."/>
            <person name="Carrero J.C."/>
            <person name="Sanchez-Flores A."/>
            <person name="Laclette J.P."/>
        </authorList>
    </citation>
    <scope>NUCLEOTIDE SEQUENCE [LARGE SCALE GENOMIC DNA]</scope>
    <source>
        <strain evidence="12">WFUcys</strain>
    </source>
</reference>
<feature type="transmembrane region" description="Helical" evidence="10">
    <location>
        <begin position="88"/>
        <end position="115"/>
    </location>
</feature>
<keyword evidence="3 10" id="KW-0812">Transmembrane</keyword>
<dbReference type="Gene3D" id="6.10.140.1330">
    <property type="match status" value="1"/>
</dbReference>
<dbReference type="PANTHER" id="PTHR10110">
    <property type="entry name" value="SODIUM/HYDROGEN EXCHANGER"/>
    <property type="match status" value="1"/>
</dbReference>
<keyword evidence="13" id="KW-1185">Reference proteome</keyword>
<accession>A0ABR4Q7R7</accession>
<proteinExistence type="predicted"/>
<evidence type="ECO:0000256" key="5">
    <source>
        <dbReference type="ARBA" id="ARBA00023053"/>
    </source>
</evidence>
<evidence type="ECO:0000256" key="8">
    <source>
        <dbReference type="ARBA" id="ARBA00023201"/>
    </source>
</evidence>
<dbReference type="PRINTS" id="PR01084">
    <property type="entry name" value="NAHEXCHNGR"/>
</dbReference>
<dbReference type="InterPro" id="IPR006153">
    <property type="entry name" value="Cation/H_exchanger_TM"/>
</dbReference>
<keyword evidence="7 10" id="KW-0472">Membrane</keyword>
<name>A0ABR4Q7R7_9CEST</name>
<evidence type="ECO:0000256" key="4">
    <source>
        <dbReference type="ARBA" id="ARBA00022989"/>
    </source>
</evidence>
<evidence type="ECO:0000256" key="2">
    <source>
        <dbReference type="ARBA" id="ARBA00022448"/>
    </source>
</evidence>
<keyword evidence="8" id="KW-0739">Sodium transport</keyword>
<feature type="transmembrane region" description="Helical" evidence="10">
    <location>
        <begin position="127"/>
        <end position="146"/>
    </location>
</feature>
<feature type="compositionally biased region" description="Polar residues" evidence="9">
    <location>
        <begin position="455"/>
        <end position="465"/>
    </location>
</feature>
<organism evidence="12 13">
    <name type="scientific">Taenia crassiceps</name>
    <dbReference type="NCBI Taxonomy" id="6207"/>
    <lineage>
        <taxon>Eukaryota</taxon>
        <taxon>Metazoa</taxon>
        <taxon>Spiralia</taxon>
        <taxon>Lophotrochozoa</taxon>
        <taxon>Platyhelminthes</taxon>
        <taxon>Cestoda</taxon>
        <taxon>Eucestoda</taxon>
        <taxon>Cyclophyllidea</taxon>
        <taxon>Taeniidae</taxon>
        <taxon>Taenia</taxon>
    </lineage>
</organism>
<keyword evidence="2" id="KW-0813">Transport</keyword>
<dbReference type="Pfam" id="PF00999">
    <property type="entry name" value="Na_H_Exchanger"/>
    <property type="match status" value="1"/>
</dbReference>
<feature type="compositionally biased region" description="Basic and acidic residues" evidence="9">
    <location>
        <begin position="434"/>
        <end position="449"/>
    </location>
</feature>
<evidence type="ECO:0000256" key="7">
    <source>
        <dbReference type="ARBA" id="ARBA00023136"/>
    </source>
</evidence>
<feature type="compositionally biased region" description="Polar residues" evidence="9">
    <location>
        <begin position="389"/>
        <end position="405"/>
    </location>
</feature>
<evidence type="ECO:0000256" key="1">
    <source>
        <dbReference type="ARBA" id="ARBA00004141"/>
    </source>
</evidence>
<protein>
    <submittedName>
        <fullName evidence="12">Sodium/hydrogen exchanger 3</fullName>
    </submittedName>
</protein>
<evidence type="ECO:0000256" key="6">
    <source>
        <dbReference type="ARBA" id="ARBA00023065"/>
    </source>
</evidence>
<dbReference type="EMBL" id="JAKROA010000008">
    <property type="protein sequence ID" value="KAL5105460.1"/>
    <property type="molecule type" value="Genomic_DNA"/>
</dbReference>
<evidence type="ECO:0000313" key="13">
    <source>
        <dbReference type="Proteomes" id="UP001651158"/>
    </source>
</evidence>
<sequence length="465" mass="52883">MNASEESIEIPKVALASWNFEEVSTFLCLGLFVLLVLLMNYWAHIRSNSPHIRLTPTLFFNILLPPVVLESAYSLFNRTFADFFAPIMLFAVMGTVLNFVLIGFGTFGVDALVGLGEPLIGLSIKGHLLFASLIVAVDPVAVLAIFQDIGVDAGLYYMVFEQIFVKDIFIGIGSFFTTFRLGWSAPSDSHELYRIYAPLEVIMLRNAVEQISSICEAVIFLLLGLELESRDLITSKNAMRHDQKIVNVYEKFALAFHTEAIEDRKKLGEMEEKDNSMQTSGDAVVEPITRPRPRLRRFFSSPFETLDDMERSKFFGPSVKLNMPYQVRRRVNVASMYQGEDSDVFSAHRNIYHEANDAHFAQFSRGQERLLEALDERIRDCSRSRAQIKNTRAMSVDSAISSPESSAKHRSRKRYLRPHTEAPGYRKRSPIPPRENEKLLHRNDADHYFARNPKSPKTLTPTTEI</sequence>
<evidence type="ECO:0000256" key="10">
    <source>
        <dbReference type="SAM" id="Phobius"/>
    </source>
</evidence>
<feature type="compositionally biased region" description="Basic residues" evidence="9">
    <location>
        <begin position="408"/>
        <end position="417"/>
    </location>
</feature>